<dbReference type="Proteomes" id="UP000198534">
    <property type="component" value="Unassembled WGS sequence"/>
</dbReference>
<accession>A0A1H2WBV5</accession>
<dbReference type="PANTHER" id="PTHR43784">
    <property type="entry name" value="GDSL-LIKE LIPASE/ACYLHYDROLASE, PUTATIVE (AFU_ORTHOLOGUE AFUA_2G00820)-RELATED"/>
    <property type="match status" value="1"/>
</dbReference>
<sequence>MKRWIRFGLLLVTIVVVGLAVNNMGPKERAVERAVGFQPKNTNWVGAWTAAHQYPSGVALVGIKNQTVRMIVKPHINGEKVQIRISNAYGKMPITFQDVSIAVAGSGAEVLPDTLRKVTFNGKNSVIVPVGQEIQSDPISLQISRDEKLAVSMFVPKASGPVSWHRIARQISYISEKGNHTFDLNGDNYTFPITSWYWLSGVNVQPVDQTKKAVVTVGDSITDGVGSTGNSDRRYPDYLAERFRREGIQRSVLNAGISGNKVLRDDPIYGPKALDRFERDVLNQPGVSDVILLEGVNDIGHLPHNYDPDTLIKGYRQLIEKAHKQGIRVYMGTILPFGGATYHTPEGEATRKLINDWIRNSGVPDGVVDFDKVMRDPSNPSRLRPAYDSGDHLHPRDAGYQEMANAINLKWFR</sequence>
<dbReference type="PANTHER" id="PTHR43784:SF2">
    <property type="entry name" value="GDSL-LIKE LIPASE_ACYLHYDROLASE, PUTATIVE (AFU_ORTHOLOGUE AFUA_2G00820)-RELATED"/>
    <property type="match status" value="1"/>
</dbReference>
<dbReference type="SUPFAM" id="SSF52266">
    <property type="entry name" value="SGNH hydrolase"/>
    <property type="match status" value="1"/>
</dbReference>
<dbReference type="InterPro" id="IPR053140">
    <property type="entry name" value="GDSL_Rv0518-like"/>
</dbReference>
<dbReference type="AlphaFoldDB" id="A0A1H2WBV5"/>
<organism evidence="2 3">
    <name type="scientific">Marininema mesophilum</name>
    <dbReference type="NCBI Taxonomy" id="1048340"/>
    <lineage>
        <taxon>Bacteria</taxon>
        <taxon>Bacillati</taxon>
        <taxon>Bacillota</taxon>
        <taxon>Bacilli</taxon>
        <taxon>Bacillales</taxon>
        <taxon>Thermoactinomycetaceae</taxon>
        <taxon>Marininema</taxon>
    </lineage>
</organism>
<dbReference type="InterPro" id="IPR013830">
    <property type="entry name" value="SGNH_hydro"/>
</dbReference>
<dbReference type="CDD" id="cd01830">
    <property type="entry name" value="XynE_like"/>
    <property type="match status" value="1"/>
</dbReference>
<proteinExistence type="predicted"/>
<dbReference type="EMBL" id="FNNQ01000006">
    <property type="protein sequence ID" value="SDW77519.1"/>
    <property type="molecule type" value="Genomic_DNA"/>
</dbReference>
<dbReference type="STRING" id="1048340.SAMN05444487_10666"/>
<dbReference type="Gene3D" id="3.40.50.1110">
    <property type="entry name" value="SGNH hydrolase"/>
    <property type="match status" value="1"/>
</dbReference>
<protein>
    <submittedName>
        <fullName evidence="2">Lysophospholipase L1</fullName>
    </submittedName>
</protein>
<evidence type="ECO:0000313" key="2">
    <source>
        <dbReference type="EMBL" id="SDW77519.1"/>
    </source>
</evidence>
<reference evidence="2 3" key="1">
    <citation type="submission" date="2016-10" db="EMBL/GenBank/DDBJ databases">
        <authorList>
            <person name="de Groot N.N."/>
        </authorList>
    </citation>
    <scope>NUCLEOTIDE SEQUENCE [LARGE SCALE GENOMIC DNA]</scope>
    <source>
        <strain evidence="2 3">DSM 45610</strain>
    </source>
</reference>
<dbReference type="RefSeq" id="WP_177167940.1">
    <property type="nucleotide sequence ID" value="NZ_FNNQ01000006.1"/>
</dbReference>
<feature type="domain" description="SGNH hydrolase-type esterase" evidence="1">
    <location>
        <begin position="217"/>
        <end position="401"/>
    </location>
</feature>
<gene>
    <name evidence="2" type="ORF">SAMN05444487_10666</name>
</gene>
<dbReference type="InterPro" id="IPR036514">
    <property type="entry name" value="SGNH_hydro_sf"/>
</dbReference>
<evidence type="ECO:0000313" key="3">
    <source>
        <dbReference type="Proteomes" id="UP000198534"/>
    </source>
</evidence>
<keyword evidence="3" id="KW-1185">Reference proteome</keyword>
<evidence type="ECO:0000259" key="1">
    <source>
        <dbReference type="Pfam" id="PF13472"/>
    </source>
</evidence>
<name>A0A1H2WBV5_9BACL</name>
<dbReference type="Pfam" id="PF13472">
    <property type="entry name" value="Lipase_GDSL_2"/>
    <property type="match status" value="1"/>
</dbReference>